<organism evidence="3 4">
    <name type="scientific">Elsinoe australis</name>
    <dbReference type="NCBI Taxonomy" id="40998"/>
    <lineage>
        <taxon>Eukaryota</taxon>
        <taxon>Fungi</taxon>
        <taxon>Dikarya</taxon>
        <taxon>Ascomycota</taxon>
        <taxon>Pezizomycotina</taxon>
        <taxon>Dothideomycetes</taxon>
        <taxon>Dothideomycetidae</taxon>
        <taxon>Myriangiales</taxon>
        <taxon>Elsinoaceae</taxon>
        <taxon>Elsinoe</taxon>
    </lineage>
</organism>
<dbReference type="GO" id="GO:0003676">
    <property type="term" value="F:nucleic acid binding"/>
    <property type="evidence" value="ECO:0007669"/>
    <property type="project" value="InterPro"/>
</dbReference>
<gene>
    <name evidence="3" type="ORF">C1H76_8998</name>
</gene>
<dbReference type="PROSITE" id="PS50879">
    <property type="entry name" value="RNASE_H_1"/>
    <property type="match status" value="1"/>
</dbReference>
<name>A0A4U7AUN8_9PEZI</name>
<comment type="caution">
    <text evidence="3">The sequence shown here is derived from an EMBL/GenBank/DDBJ whole genome shotgun (WGS) entry which is preliminary data.</text>
</comment>
<dbReference type="Pfam" id="PF00075">
    <property type="entry name" value="RNase_H"/>
    <property type="match status" value="1"/>
</dbReference>
<dbReference type="EMBL" id="PTQR01000126">
    <property type="protein sequence ID" value="TKX18737.1"/>
    <property type="molecule type" value="Genomic_DNA"/>
</dbReference>
<evidence type="ECO:0000313" key="3">
    <source>
        <dbReference type="EMBL" id="TKX18737.1"/>
    </source>
</evidence>
<accession>A0A4U7AUN8</accession>
<dbReference type="Gene3D" id="3.30.420.10">
    <property type="entry name" value="Ribonuclease H-like superfamily/Ribonuclease H"/>
    <property type="match status" value="1"/>
</dbReference>
<sequence length="293" mass="33407">MKAIQLAIQQVLCRKGPFRTMWIFTDSQQAIKMIQNQRVRTSCLEALQALLQSLEEARRCKVLVRIRWMPAHKGNIGSNLIDRLAKQMTEPEKVPTTDPAILIRETKAIGRLMDPDIKAREARKKPGQAVYTYNLDWALPGRHTKLLYDGLSRQDATILAQARTGHSHLNSYVARINPQNTKACDCGEGTETAAHMLLMCKQWDHLRQPLKVEAGPKWGDMSHMSGGWSSRWRRHTGQPDNQPKDKWRPSMKMVKVSIQFLKQTTGMQANNQQHAHLATQDEPQPYAQIELSS</sequence>
<proteinExistence type="predicted"/>
<reference evidence="3 4" key="1">
    <citation type="submission" date="2018-02" db="EMBL/GenBank/DDBJ databases">
        <title>Draft genome sequences of Elsinoe sp., causing black scab on jojoba.</title>
        <authorList>
            <person name="Stodart B."/>
            <person name="Jeffress S."/>
            <person name="Ash G."/>
            <person name="Arun Chinnappa K."/>
        </authorList>
    </citation>
    <scope>NUCLEOTIDE SEQUENCE [LARGE SCALE GENOMIC DNA]</scope>
    <source>
        <strain evidence="3 4">Hillstone_2</strain>
    </source>
</reference>
<dbReference type="InterPro" id="IPR036397">
    <property type="entry name" value="RNaseH_sf"/>
</dbReference>
<protein>
    <submittedName>
        <fullName evidence="3">RNase H-like protein 3</fullName>
    </submittedName>
</protein>
<dbReference type="AlphaFoldDB" id="A0A4U7AUN8"/>
<feature type="region of interest" description="Disordered" evidence="1">
    <location>
        <begin position="223"/>
        <end position="247"/>
    </location>
</feature>
<evidence type="ECO:0000256" key="1">
    <source>
        <dbReference type="SAM" id="MobiDB-lite"/>
    </source>
</evidence>
<dbReference type="GO" id="GO:0004523">
    <property type="term" value="F:RNA-DNA hybrid ribonuclease activity"/>
    <property type="evidence" value="ECO:0007669"/>
    <property type="project" value="InterPro"/>
</dbReference>
<dbReference type="SUPFAM" id="SSF53098">
    <property type="entry name" value="Ribonuclease H-like"/>
    <property type="match status" value="1"/>
</dbReference>
<evidence type="ECO:0000313" key="4">
    <source>
        <dbReference type="Proteomes" id="UP000308133"/>
    </source>
</evidence>
<evidence type="ECO:0000259" key="2">
    <source>
        <dbReference type="PROSITE" id="PS50879"/>
    </source>
</evidence>
<dbReference type="InterPro" id="IPR002156">
    <property type="entry name" value="RNaseH_domain"/>
</dbReference>
<dbReference type="Proteomes" id="UP000308133">
    <property type="component" value="Unassembled WGS sequence"/>
</dbReference>
<feature type="domain" description="RNase H type-1" evidence="2">
    <location>
        <begin position="1"/>
        <end position="90"/>
    </location>
</feature>
<feature type="region of interest" description="Disordered" evidence="1">
    <location>
        <begin position="269"/>
        <end position="293"/>
    </location>
</feature>
<dbReference type="InterPro" id="IPR012337">
    <property type="entry name" value="RNaseH-like_sf"/>
</dbReference>